<dbReference type="InterPro" id="IPR035965">
    <property type="entry name" value="PAS-like_dom_sf"/>
</dbReference>
<evidence type="ECO:0000259" key="1">
    <source>
        <dbReference type="PROSITE" id="PS50112"/>
    </source>
</evidence>
<feature type="domain" description="EAL" evidence="3">
    <location>
        <begin position="593"/>
        <end position="847"/>
    </location>
</feature>
<dbReference type="Pfam" id="PF08447">
    <property type="entry name" value="PAS_3"/>
    <property type="match status" value="1"/>
</dbReference>
<comment type="caution">
    <text evidence="5">The sequence shown here is derived from an EMBL/GenBank/DDBJ whole genome shotgun (WGS) entry which is preliminary data.</text>
</comment>
<dbReference type="PROSITE" id="PS50113">
    <property type="entry name" value="PAC"/>
    <property type="match status" value="3"/>
</dbReference>
<dbReference type="EMBL" id="MLJW01000004">
    <property type="protein sequence ID" value="OIR17610.1"/>
    <property type="molecule type" value="Genomic_DNA"/>
</dbReference>
<dbReference type="SUPFAM" id="SSF141868">
    <property type="entry name" value="EAL domain-like"/>
    <property type="match status" value="1"/>
</dbReference>
<dbReference type="Gene3D" id="3.30.70.270">
    <property type="match status" value="1"/>
</dbReference>
<feature type="domain" description="PAC" evidence="2">
    <location>
        <begin position="360"/>
        <end position="414"/>
    </location>
</feature>
<dbReference type="Gene3D" id="3.20.20.450">
    <property type="entry name" value="EAL domain"/>
    <property type="match status" value="1"/>
</dbReference>
<dbReference type="InterPro" id="IPR000700">
    <property type="entry name" value="PAS-assoc_C"/>
</dbReference>
<dbReference type="PANTHER" id="PTHR44757">
    <property type="entry name" value="DIGUANYLATE CYCLASE DGCP"/>
    <property type="match status" value="1"/>
</dbReference>
<feature type="domain" description="PAS" evidence="1">
    <location>
        <begin position="42"/>
        <end position="96"/>
    </location>
</feature>
<dbReference type="GO" id="GO:0006355">
    <property type="term" value="P:regulation of DNA-templated transcription"/>
    <property type="evidence" value="ECO:0007669"/>
    <property type="project" value="InterPro"/>
</dbReference>
<dbReference type="InterPro" id="IPR035919">
    <property type="entry name" value="EAL_sf"/>
</dbReference>
<evidence type="ECO:0000259" key="4">
    <source>
        <dbReference type="PROSITE" id="PS50887"/>
    </source>
</evidence>
<protein>
    <submittedName>
        <fullName evidence="5">Cyclic di-GMP phosphodiesterase Gmr</fullName>
        <ecNumber evidence="5">3.1.4.52</ecNumber>
    </submittedName>
</protein>
<feature type="domain" description="PAS" evidence="1">
    <location>
        <begin position="304"/>
        <end position="346"/>
    </location>
</feature>
<dbReference type="SUPFAM" id="SSF55785">
    <property type="entry name" value="PYP-like sensor domain (PAS domain)"/>
    <property type="match status" value="3"/>
</dbReference>
<dbReference type="SMART" id="SM00052">
    <property type="entry name" value="EAL"/>
    <property type="match status" value="1"/>
</dbReference>
<dbReference type="CDD" id="cd00130">
    <property type="entry name" value="PAS"/>
    <property type="match status" value="3"/>
</dbReference>
<dbReference type="GO" id="GO:0071111">
    <property type="term" value="F:cyclic-guanylate-specific phosphodiesterase activity"/>
    <property type="evidence" value="ECO:0007669"/>
    <property type="project" value="UniProtKB-EC"/>
</dbReference>
<dbReference type="Pfam" id="PF00989">
    <property type="entry name" value="PAS"/>
    <property type="match status" value="1"/>
</dbReference>
<dbReference type="InterPro" id="IPR013655">
    <property type="entry name" value="PAS_fold_3"/>
</dbReference>
<dbReference type="SMART" id="SM00086">
    <property type="entry name" value="PAC"/>
    <property type="match status" value="3"/>
</dbReference>
<organism evidence="5">
    <name type="scientific">mine drainage metagenome</name>
    <dbReference type="NCBI Taxonomy" id="410659"/>
    <lineage>
        <taxon>unclassified sequences</taxon>
        <taxon>metagenomes</taxon>
        <taxon>ecological metagenomes</taxon>
    </lineage>
</organism>
<dbReference type="SUPFAM" id="SSF55073">
    <property type="entry name" value="Nucleotide cyclase"/>
    <property type="match status" value="1"/>
</dbReference>
<dbReference type="CDD" id="cd01949">
    <property type="entry name" value="GGDEF"/>
    <property type="match status" value="1"/>
</dbReference>
<dbReference type="PANTHER" id="PTHR44757:SF2">
    <property type="entry name" value="BIOFILM ARCHITECTURE MAINTENANCE PROTEIN MBAA"/>
    <property type="match status" value="1"/>
</dbReference>
<dbReference type="EC" id="3.1.4.52" evidence="5"/>
<dbReference type="InterPro" id="IPR001610">
    <property type="entry name" value="PAC"/>
</dbReference>
<reference evidence="5" key="1">
    <citation type="submission" date="2016-10" db="EMBL/GenBank/DDBJ databases">
        <title>Sequence of Gallionella enrichment culture.</title>
        <authorList>
            <person name="Poehlein A."/>
            <person name="Muehling M."/>
            <person name="Daniel R."/>
        </authorList>
    </citation>
    <scope>NUCLEOTIDE SEQUENCE</scope>
</reference>
<feature type="domain" description="PAS" evidence="1">
    <location>
        <begin position="152"/>
        <end position="193"/>
    </location>
</feature>
<dbReference type="InterPro" id="IPR052155">
    <property type="entry name" value="Biofilm_reg_signaling"/>
</dbReference>
<evidence type="ECO:0000313" key="5">
    <source>
        <dbReference type="EMBL" id="OIR17610.1"/>
    </source>
</evidence>
<dbReference type="PROSITE" id="PS50112">
    <property type="entry name" value="PAS"/>
    <property type="match status" value="3"/>
</dbReference>
<dbReference type="Pfam" id="PF13426">
    <property type="entry name" value="PAS_9"/>
    <property type="match status" value="1"/>
</dbReference>
<dbReference type="PROSITE" id="PS50883">
    <property type="entry name" value="EAL"/>
    <property type="match status" value="1"/>
</dbReference>
<dbReference type="InterPro" id="IPR000014">
    <property type="entry name" value="PAS"/>
</dbReference>
<dbReference type="NCBIfam" id="TIGR00254">
    <property type="entry name" value="GGDEF"/>
    <property type="match status" value="1"/>
</dbReference>
<dbReference type="Gene3D" id="3.30.450.20">
    <property type="entry name" value="PAS domain"/>
    <property type="match status" value="3"/>
</dbReference>
<accession>A0A1J5T9S4</accession>
<dbReference type="InterPro" id="IPR001633">
    <property type="entry name" value="EAL_dom"/>
</dbReference>
<keyword evidence="5" id="KW-0378">Hydrolase</keyword>
<dbReference type="FunFam" id="3.20.20.450:FF:000001">
    <property type="entry name" value="Cyclic di-GMP phosphodiesterase yahA"/>
    <property type="match status" value="1"/>
</dbReference>
<dbReference type="SMART" id="SM00267">
    <property type="entry name" value="GGDEF"/>
    <property type="match status" value="1"/>
</dbReference>
<evidence type="ECO:0000259" key="2">
    <source>
        <dbReference type="PROSITE" id="PS50113"/>
    </source>
</evidence>
<dbReference type="NCBIfam" id="TIGR00229">
    <property type="entry name" value="sensory_box"/>
    <property type="match status" value="3"/>
</dbReference>
<gene>
    <name evidence="5" type="primary">gmr_13</name>
    <name evidence="5" type="ORF">GALL_18280</name>
</gene>
<dbReference type="InterPro" id="IPR013767">
    <property type="entry name" value="PAS_fold"/>
</dbReference>
<dbReference type="Pfam" id="PF00990">
    <property type="entry name" value="GGDEF"/>
    <property type="match status" value="1"/>
</dbReference>
<evidence type="ECO:0000259" key="3">
    <source>
        <dbReference type="PROSITE" id="PS50883"/>
    </source>
</evidence>
<dbReference type="Pfam" id="PF00563">
    <property type="entry name" value="EAL"/>
    <property type="match status" value="1"/>
</dbReference>
<dbReference type="InterPro" id="IPR043128">
    <property type="entry name" value="Rev_trsase/Diguanyl_cyclase"/>
</dbReference>
<dbReference type="SMART" id="SM00091">
    <property type="entry name" value="PAS"/>
    <property type="match status" value="3"/>
</dbReference>
<dbReference type="PROSITE" id="PS50887">
    <property type="entry name" value="GGDEF"/>
    <property type="match status" value="1"/>
</dbReference>
<dbReference type="InterPro" id="IPR000160">
    <property type="entry name" value="GGDEF_dom"/>
</dbReference>
<feature type="domain" description="GGDEF" evidence="4">
    <location>
        <begin position="446"/>
        <end position="584"/>
    </location>
</feature>
<sequence>MIHLSKKVRTIESITALQHDHTLMLDSLMDSLQGMLYCNLYDHHWTMVFASKGCERLTGYMAEDIMFNQTISYEEIIHEDDRKLVRKAIADSVSSGLSFELEYRIRHADGSVVWVIERGNPIYDAKDEVIALEGYIQNINKRKHFEHSLREAENRYRSIFENSIEGIFQTSASGDYLIVNSALAEMYGYNSPDDLMHDLNNIQQQLYVSPMRRDEFIQAMAIHGRVSNFESQVYKKDGSTIWISENARMVCDNHGKILYYEGTVQDITDLRTAQESLRLSEEIAQQSLEALKHQKFALDKHAIVSVTNVDGRITYANEKFCEVTGYSLEELIGKDNAIVNSGYHPEGFFKGMYSVVASGNSWHAEVCNRAKDGHLYWVDATIAPYLGDDGKPESYITISTDISQRKAAEETSHHLAFYDQLTHLPNRRLLLDRITQALAASVRSGRHGALLFLDLDHFKVLNDTLGHDVGDLLLLQVAKRLESCVREGDTVAHIGGDEFVVLLESLSTSPVEAATQTEVVGEKILSLLNKPFQLDIHEYQSSPSIGVVIFSDQQHTQDNLLKQADIAMYQAKSAGRNTLRFFDPMMQEAINARVKNERELRKALELQQFELHYQIQVDNIGRPLGAEALIRWRHPERGMIPPVQFIPLAEETGLILPMGQWVLNAACAQLKLWQKDSLTSDLVLAVNVSAKQFHQPNFVDEVKEAVARYGINPRRLKLELTESLLVDNVKNIIATMTSLGALGIKFSLDDFGTGYSSLQYLKKLPLSQLKIDQSFVRDIVTDSSDRAIVLTIITMAHSLELDVIAEGVETEGQRQVLLNEGCKHFQGYLFGKPVSIMDFDLLLKKSTTSSALS</sequence>
<dbReference type="InterPro" id="IPR029787">
    <property type="entry name" value="Nucleotide_cyclase"/>
</dbReference>
<proteinExistence type="predicted"/>
<dbReference type="AlphaFoldDB" id="A0A1J5T9S4"/>
<name>A0A1J5T9S4_9ZZZZ</name>
<feature type="domain" description="PAC" evidence="2">
    <location>
        <begin position="99"/>
        <end position="151"/>
    </location>
</feature>
<dbReference type="CDD" id="cd01948">
    <property type="entry name" value="EAL"/>
    <property type="match status" value="1"/>
</dbReference>
<feature type="domain" description="PAC" evidence="2">
    <location>
        <begin position="227"/>
        <end position="279"/>
    </location>
</feature>